<comment type="caution">
    <text evidence="1">The sequence shown here is derived from an EMBL/GenBank/DDBJ whole genome shotgun (WGS) entry which is preliminary data.</text>
</comment>
<proteinExistence type="predicted"/>
<sequence length="55" mass="5865">MKDFLIDRDELGRRHFVRLGQGSARVATGGLAGTGKKPRVVNGLAKLLAKLAPAH</sequence>
<organism evidence="1 2">
    <name type="scientific">Pacificimonas aurantium</name>
    <dbReference type="NCBI Taxonomy" id="1250540"/>
    <lineage>
        <taxon>Bacteria</taxon>
        <taxon>Pseudomonadati</taxon>
        <taxon>Pseudomonadota</taxon>
        <taxon>Alphaproteobacteria</taxon>
        <taxon>Sphingomonadales</taxon>
        <taxon>Sphingosinicellaceae</taxon>
        <taxon>Pacificimonas</taxon>
    </lineage>
</organism>
<protein>
    <submittedName>
        <fullName evidence="1">Uncharacterized protein</fullName>
    </submittedName>
</protein>
<gene>
    <name evidence="1" type="ORF">KCN53_13645</name>
</gene>
<name>A0ABS7WP07_9SPHN</name>
<keyword evidence="2" id="KW-1185">Reference proteome</keyword>
<accession>A0ABS7WP07</accession>
<dbReference type="RefSeq" id="WP_172406328.1">
    <property type="nucleotide sequence ID" value="NZ_JAGSGB010000003.1"/>
</dbReference>
<evidence type="ECO:0000313" key="2">
    <source>
        <dbReference type="Proteomes" id="UP000824621"/>
    </source>
</evidence>
<dbReference type="EMBL" id="JAGSGB010000003">
    <property type="protein sequence ID" value="MBZ6379675.1"/>
    <property type="molecule type" value="Genomic_DNA"/>
</dbReference>
<dbReference type="Proteomes" id="UP000824621">
    <property type="component" value="Unassembled WGS sequence"/>
</dbReference>
<reference evidence="1 2" key="1">
    <citation type="submission" date="2021-04" db="EMBL/GenBank/DDBJ databases">
        <authorList>
            <person name="Pira H."/>
            <person name="Risdian C."/>
            <person name="Wink J."/>
        </authorList>
    </citation>
    <scope>NUCLEOTIDE SEQUENCE [LARGE SCALE GENOMIC DNA]</scope>
    <source>
        <strain evidence="1 2">DSM 107782</strain>
    </source>
</reference>
<evidence type="ECO:0000313" key="1">
    <source>
        <dbReference type="EMBL" id="MBZ6379675.1"/>
    </source>
</evidence>